<dbReference type="Pfam" id="PF13520">
    <property type="entry name" value="AA_permease_2"/>
    <property type="match status" value="1"/>
</dbReference>
<dbReference type="GO" id="GO:0005509">
    <property type="term" value="F:calcium ion binding"/>
    <property type="evidence" value="ECO:0007669"/>
    <property type="project" value="InterPro"/>
</dbReference>
<feature type="transmembrane region" description="Helical" evidence="6">
    <location>
        <begin position="389"/>
        <end position="408"/>
    </location>
</feature>
<evidence type="ECO:0000313" key="8">
    <source>
        <dbReference type="EMBL" id="AIF04405.1"/>
    </source>
</evidence>
<evidence type="ECO:0000256" key="6">
    <source>
        <dbReference type="SAM" id="Phobius"/>
    </source>
</evidence>
<dbReference type="InterPro" id="IPR011992">
    <property type="entry name" value="EF-hand-dom_pair"/>
</dbReference>
<dbReference type="EMBL" id="KF900707">
    <property type="protein sequence ID" value="AIF04405.1"/>
    <property type="molecule type" value="Genomic_DNA"/>
</dbReference>
<dbReference type="Gene3D" id="1.10.238.10">
    <property type="entry name" value="EF-hand"/>
    <property type="match status" value="1"/>
</dbReference>
<protein>
    <submittedName>
        <fullName evidence="8">Cationic amino acid transporter</fullName>
    </submittedName>
</protein>
<feature type="transmembrane region" description="Helical" evidence="6">
    <location>
        <begin position="450"/>
        <end position="467"/>
    </location>
</feature>
<name>A0A075GMW5_9EURY</name>
<dbReference type="PROSITE" id="PS00018">
    <property type="entry name" value="EF_HAND_1"/>
    <property type="match status" value="1"/>
</dbReference>
<organism evidence="8">
    <name type="scientific">uncultured marine group II/III euryarchaeote KM3_174_A11</name>
    <dbReference type="NCBI Taxonomy" id="1457931"/>
    <lineage>
        <taxon>Archaea</taxon>
        <taxon>Methanobacteriati</taxon>
        <taxon>Methanobacteriota</taxon>
        <taxon>environmental samples</taxon>
    </lineage>
</organism>
<reference evidence="8" key="1">
    <citation type="journal article" date="2014" name="Genome Biol. Evol.">
        <title>Pangenome evidence for extensive interdomain horizontal transfer affecting lineage core and shell genes in uncultured planktonic thaumarchaeota and euryarchaeota.</title>
        <authorList>
            <person name="Deschamps P."/>
            <person name="Zivanovic Y."/>
            <person name="Moreira D."/>
            <person name="Rodriguez-Valera F."/>
            <person name="Lopez-Garcia P."/>
        </authorList>
    </citation>
    <scope>NUCLEOTIDE SEQUENCE</scope>
</reference>
<sequence length="583" mass="63694">MNGTSAGPYALKRLSGRPPMPPSVIDFVYKEVELISDTLERKLGIWSVVIISLSAMLGSGLFVLPALAMLDLGGPGVWMAYVIAALVVLPGAVSKAELGTAMPTSGGDYIYIERTYGPLFGTVAGLGLWASFLLKAAFALIGFSAYLWIIESLLGITFNAKFAALVLLVVVVVINIIGVRLIKRVQTVVIAISVLFLVALCIWAALTANPDWMRPIGEGAFGEGWTSMAETAAFVFVSYAGVTKIAAVAEEVKLPEKNLPRGILFSLFISTLLYAGIVYMMMAAVEPSAYVSNGEAREDPMYVFAESVGGRVIGITASVLAILTMTSMALAGILAASRYPFAMARDNLLPEALEDVNPLFETPHWAVIGTGLAMAGVIIFLPVHDVAKLASGFQIMIFIIVNSCVLVLRRASEAHAWYEPAFKSPMYPLTQVLGVAGGVLLIYMMGEKALIGAAACTVLGLVVYFSYGRTRAHPMLTPWRTALTKFTNPEQSERERRWMVFHSCGHHHRPYKVSELHDWWDKNHPDHLTLHEFIQAMNILDPELDHFHLRNMFHEVDTNGNGIIDIEEFLNSFEEEASDDSEE</sequence>
<feature type="transmembrane region" description="Helical" evidence="6">
    <location>
        <begin position="126"/>
        <end position="150"/>
    </location>
</feature>
<keyword evidence="3 6" id="KW-0812">Transmembrane</keyword>
<dbReference type="PROSITE" id="PS50222">
    <property type="entry name" value="EF_HAND_2"/>
    <property type="match status" value="1"/>
</dbReference>
<feature type="transmembrane region" description="Helical" evidence="6">
    <location>
        <begin position="162"/>
        <end position="182"/>
    </location>
</feature>
<proteinExistence type="predicted"/>
<evidence type="ECO:0000256" key="3">
    <source>
        <dbReference type="ARBA" id="ARBA00022692"/>
    </source>
</evidence>
<feature type="domain" description="EF-hand" evidence="7">
    <location>
        <begin position="544"/>
        <end position="579"/>
    </location>
</feature>
<feature type="transmembrane region" description="Helical" evidence="6">
    <location>
        <begin position="76"/>
        <end position="93"/>
    </location>
</feature>
<evidence type="ECO:0000256" key="4">
    <source>
        <dbReference type="ARBA" id="ARBA00022989"/>
    </source>
</evidence>
<feature type="transmembrane region" description="Helical" evidence="6">
    <location>
        <begin position="43"/>
        <end position="64"/>
    </location>
</feature>
<feature type="transmembrane region" description="Helical" evidence="6">
    <location>
        <begin position="263"/>
        <end position="285"/>
    </location>
</feature>
<dbReference type="SUPFAM" id="SSF47473">
    <property type="entry name" value="EF-hand"/>
    <property type="match status" value="1"/>
</dbReference>
<dbReference type="InterPro" id="IPR002048">
    <property type="entry name" value="EF_hand_dom"/>
</dbReference>
<comment type="subcellular location">
    <subcellularLocation>
        <location evidence="1">Cell membrane</location>
        <topology evidence="1">Multi-pass membrane protein</topology>
    </subcellularLocation>
</comment>
<dbReference type="GO" id="GO:0005886">
    <property type="term" value="C:plasma membrane"/>
    <property type="evidence" value="ECO:0007669"/>
    <property type="project" value="UniProtKB-SubCell"/>
</dbReference>
<keyword evidence="5 6" id="KW-0472">Membrane</keyword>
<dbReference type="GO" id="GO:0022857">
    <property type="term" value="F:transmembrane transporter activity"/>
    <property type="evidence" value="ECO:0007669"/>
    <property type="project" value="InterPro"/>
</dbReference>
<evidence type="ECO:0000256" key="1">
    <source>
        <dbReference type="ARBA" id="ARBA00004651"/>
    </source>
</evidence>
<feature type="transmembrane region" description="Helical" evidence="6">
    <location>
        <begin position="428"/>
        <end position="444"/>
    </location>
</feature>
<dbReference type="Gene3D" id="1.20.1740.10">
    <property type="entry name" value="Amino acid/polyamine transporter I"/>
    <property type="match status" value="1"/>
</dbReference>
<feature type="transmembrane region" description="Helical" evidence="6">
    <location>
        <begin position="188"/>
        <end position="206"/>
    </location>
</feature>
<keyword evidence="2" id="KW-1003">Cell membrane</keyword>
<accession>A0A075GMW5</accession>
<keyword evidence="4 6" id="KW-1133">Transmembrane helix</keyword>
<dbReference type="PANTHER" id="PTHR42770">
    <property type="entry name" value="AMINO ACID TRANSPORTER-RELATED"/>
    <property type="match status" value="1"/>
</dbReference>
<feature type="transmembrane region" description="Helical" evidence="6">
    <location>
        <begin position="365"/>
        <end position="383"/>
    </location>
</feature>
<dbReference type="AlphaFoldDB" id="A0A075GMW5"/>
<evidence type="ECO:0000259" key="7">
    <source>
        <dbReference type="PROSITE" id="PS50222"/>
    </source>
</evidence>
<evidence type="ECO:0000256" key="5">
    <source>
        <dbReference type="ARBA" id="ARBA00023136"/>
    </source>
</evidence>
<evidence type="ECO:0000256" key="2">
    <source>
        <dbReference type="ARBA" id="ARBA00022475"/>
    </source>
</evidence>
<dbReference type="Pfam" id="PF00036">
    <property type="entry name" value="EF-hand_1"/>
    <property type="match status" value="1"/>
</dbReference>
<dbReference type="CDD" id="cd00051">
    <property type="entry name" value="EFh"/>
    <property type="match status" value="1"/>
</dbReference>
<dbReference type="InterPro" id="IPR050367">
    <property type="entry name" value="APC_superfamily"/>
</dbReference>
<dbReference type="InterPro" id="IPR018247">
    <property type="entry name" value="EF_Hand_1_Ca_BS"/>
</dbReference>
<feature type="transmembrane region" description="Helical" evidence="6">
    <location>
        <begin position="312"/>
        <end position="336"/>
    </location>
</feature>
<dbReference type="InterPro" id="IPR002293">
    <property type="entry name" value="AA/rel_permease1"/>
</dbReference>
<dbReference type="PANTHER" id="PTHR42770:SF7">
    <property type="entry name" value="MEMBRANE PROTEIN"/>
    <property type="match status" value="1"/>
</dbReference>